<organism evidence="1">
    <name type="scientific">Arundo donax</name>
    <name type="common">Giant reed</name>
    <name type="synonym">Donax arundinaceus</name>
    <dbReference type="NCBI Taxonomy" id="35708"/>
    <lineage>
        <taxon>Eukaryota</taxon>
        <taxon>Viridiplantae</taxon>
        <taxon>Streptophyta</taxon>
        <taxon>Embryophyta</taxon>
        <taxon>Tracheophyta</taxon>
        <taxon>Spermatophyta</taxon>
        <taxon>Magnoliopsida</taxon>
        <taxon>Liliopsida</taxon>
        <taxon>Poales</taxon>
        <taxon>Poaceae</taxon>
        <taxon>PACMAD clade</taxon>
        <taxon>Arundinoideae</taxon>
        <taxon>Arundineae</taxon>
        <taxon>Arundo</taxon>
    </lineage>
</organism>
<reference evidence="1" key="1">
    <citation type="submission" date="2014-09" db="EMBL/GenBank/DDBJ databases">
        <authorList>
            <person name="Magalhaes I.L.F."/>
            <person name="Oliveira U."/>
            <person name="Santos F.R."/>
            <person name="Vidigal T.H.D.A."/>
            <person name="Brescovit A.D."/>
            <person name="Santos A.J."/>
        </authorList>
    </citation>
    <scope>NUCLEOTIDE SEQUENCE</scope>
    <source>
        <tissue evidence="1">Shoot tissue taken approximately 20 cm above the soil surface</tissue>
    </source>
</reference>
<dbReference type="EMBL" id="GBRH01190038">
    <property type="protein sequence ID" value="JAE07858.1"/>
    <property type="molecule type" value="Transcribed_RNA"/>
</dbReference>
<reference evidence="1" key="2">
    <citation type="journal article" date="2015" name="Data Brief">
        <title>Shoot transcriptome of the giant reed, Arundo donax.</title>
        <authorList>
            <person name="Barrero R.A."/>
            <person name="Guerrero F.D."/>
            <person name="Moolhuijzen P."/>
            <person name="Goolsby J.A."/>
            <person name="Tidwell J."/>
            <person name="Bellgard S.E."/>
            <person name="Bellgard M.I."/>
        </authorList>
    </citation>
    <scope>NUCLEOTIDE SEQUENCE</scope>
    <source>
        <tissue evidence="1">Shoot tissue taken approximately 20 cm above the soil surface</tissue>
    </source>
</reference>
<evidence type="ECO:0000313" key="1">
    <source>
        <dbReference type="EMBL" id="JAE07858.1"/>
    </source>
</evidence>
<name>A0A0A9FHV2_ARUDO</name>
<protein>
    <submittedName>
        <fullName evidence="1">Uncharacterized protein</fullName>
    </submittedName>
</protein>
<dbReference type="AlphaFoldDB" id="A0A0A9FHV2"/>
<sequence length="18" mass="2061">MRSLRFAIVCAAPRWLGL</sequence>
<accession>A0A0A9FHV2</accession>
<proteinExistence type="predicted"/>